<dbReference type="AlphaFoldDB" id="A0A1J1I3W0"/>
<dbReference type="Proteomes" id="UP000183832">
    <property type="component" value="Unassembled WGS sequence"/>
</dbReference>
<evidence type="ECO:0000313" key="2">
    <source>
        <dbReference type="Proteomes" id="UP000183832"/>
    </source>
</evidence>
<keyword evidence="2" id="KW-1185">Reference proteome</keyword>
<accession>A0A1J1I3W0</accession>
<evidence type="ECO:0000313" key="1">
    <source>
        <dbReference type="EMBL" id="CRK94981.1"/>
    </source>
</evidence>
<organism evidence="1 2">
    <name type="scientific">Clunio marinus</name>
    <dbReference type="NCBI Taxonomy" id="568069"/>
    <lineage>
        <taxon>Eukaryota</taxon>
        <taxon>Metazoa</taxon>
        <taxon>Ecdysozoa</taxon>
        <taxon>Arthropoda</taxon>
        <taxon>Hexapoda</taxon>
        <taxon>Insecta</taxon>
        <taxon>Pterygota</taxon>
        <taxon>Neoptera</taxon>
        <taxon>Endopterygota</taxon>
        <taxon>Diptera</taxon>
        <taxon>Nematocera</taxon>
        <taxon>Chironomoidea</taxon>
        <taxon>Chironomidae</taxon>
        <taxon>Clunio</taxon>
    </lineage>
</organism>
<protein>
    <submittedName>
        <fullName evidence="1">CLUMA_CG008469, isoform A</fullName>
    </submittedName>
</protein>
<dbReference type="EMBL" id="CVRI01000040">
    <property type="protein sequence ID" value="CRK94981.1"/>
    <property type="molecule type" value="Genomic_DNA"/>
</dbReference>
<sequence>MNAANIHRKRCQTSELNSHASCGMVQEKQNKKVDLGAKLMSFVNLQKHFTSDKLKKSMNGLSGALLSLLKLNQKWQCQSESVDVRWVIILLTEFVVLWYE</sequence>
<reference evidence="1 2" key="1">
    <citation type="submission" date="2015-04" db="EMBL/GenBank/DDBJ databases">
        <authorList>
            <person name="Syromyatnikov M.Y."/>
            <person name="Popov V.N."/>
        </authorList>
    </citation>
    <scope>NUCLEOTIDE SEQUENCE [LARGE SCALE GENOMIC DNA]</scope>
</reference>
<gene>
    <name evidence="1" type="ORF">CLUMA_CG008469</name>
</gene>
<proteinExistence type="predicted"/>
<name>A0A1J1I3W0_9DIPT</name>